<evidence type="ECO:0008006" key="4">
    <source>
        <dbReference type="Google" id="ProtNLM"/>
    </source>
</evidence>
<keyword evidence="1" id="KW-1133">Transmembrane helix</keyword>
<reference evidence="2 3" key="1">
    <citation type="journal article" date="2012" name="Extremophiles">
        <title>Thermotomaculum hydrothermale gen. nov., sp. nov., a novel heterotrophic thermophile within the phylum Acidobacteria from a deep-sea hydrothermal vent chimney in the Southern Okinawa Trough.</title>
        <authorList>
            <person name="Izumi H."/>
            <person name="Nunoura T."/>
            <person name="Miyazaki M."/>
            <person name="Mino S."/>
            <person name="Toki T."/>
            <person name="Takai K."/>
            <person name="Sako Y."/>
            <person name="Sawabe T."/>
            <person name="Nakagawa S."/>
        </authorList>
    </citation>
    <scope>NUCLEOTIDE SEQUENCE [LARGE SCALE GENOMIC DNA]</scope>
    <source>
        <strain evidence="2 3">AC55</strain>
    </source>
</reference>
<dbReference type="KEGG" id="thyd:TTHT_0626"/>
<feature type="transmembrane region" description="Helical" evidence="1">
    <location>
        <begin position="29"/>
        <end position="50"/>
    </location>
</feature>
<dbReference type="AlphaFoldDB" id="A0A7R6SXY5"/>
<keyword evidence="3" id="KW-1185">Reference proteome</keyword>
<name>A0A7R6SXY5_9BACT</name>
<keyword evidence="1" id="KW-0472">Membrane</keyword>
<gene>
    <name evidence="2" type="ORF">TTHT_0626</name>
</gene>
<protein>
    <recommendedName>
        <fullName evidence="4">General secretion pathway GspH domain-containing protein</fullName>
    </recommendedName>
</protein>
<accession>A0A7R6SXY5</accession>
<sequence>MDLDNGKGVELIVMNKLLSQEGKMKLSELLIVFGIFSITAMSSIGIINSLPQARLKAASFKIYSLFVEARSLALRQGCNYAVVIEEKPDGHYFTLVKDTNYNGVCYREYLSGRDAEIGKGIVLEKEYPGVYIKKIAFSSKHVISFSPYFTSSNGSIYLKTKNPDDGVFRLKVYGKSFVVKPVKIFPDGSEVKYE</sequence>
<keyword evidence="1" id="KW-0812">Transmembrane</keyword>
<evidence type="ECO:0000256" key="1">
    <source>
        <dbReference type="SAM" id="Phobius"/>
    </source>
</evidence>
<evidence type="ECO:0000313" key="3">
    <source>
        <dbReference type="Proteomes" id="UP000595564"/>
    </source>
</evidence>
<proteinExistence type="predicted"/>
<evidence type="ECO:0000313" key="2">
    <source>
        <dbReference type="EMBL" id="BBB32204.1"/>
    </source>
</evidence>
<organism evidence="2 3">
    <name type="scientific">Thermotomaculum hydrothermale</name>
    <dbReference type="NCBI Taxonomy" id="981385"/>
    <lineage>
        <taxon>Bacteria</taxon>
        <taxon>Pseudomonadati</taxon>
        <taxon>Acidobacteriota</taxon>
        <taxon>Holophagae</taxon>
        <taxon>Thermotomaculales</taxon>
        <taxon>Thermotomaculaceae</taxon>
        <taxon>Thermotomaculum</taxon>
    </lineage>
</organism>
<dbReference type="EMBL" id="AP017470">
    <property type="protein sequence ID" value="BBB32204.1"/>
    <property type="molecule type" value="Genomic_DNA"/>
</dbReference>
<dbReference type="Proteomes" id="UP000595564">
    <property type="component" value="Chromosome"/>
</dbReference>